<comment type="function">
    <text evidence="4">Required for maturation of urease via the functional incorporation of the urease nickel metallocenter.</text>
</comment>
<evidence type="ECO:0000313" key="6">
    <source>
        <dbReference type="Proteomes" id="UP001161423"/>
    </source>
</evidence>
<reference evidence="5" key="2">
    <citation type="submission" date="2023-01" db="EMBL/GenBank/DDBJ databases">
        <title>Draft genome sequence of Methylophaga thalassica strain NBRC 102424.</title>
        <authorList>
            <person name="Sun Q."/>
            <person name="Mori K."/>
        </authorList>
    </citation>
    <scope>NUCLEOTIDE SEQUENCE</scope>
    <source>
        <strain evidence="5">NBRC 102424</strain>
    </source>
</reference>
<comment type="subcellular location">
    <subcellularLocation>
        <location evidence="4">Cytoplasm</location>
    </subcellularLocation>
</comment>
<evidence type="ECO:0000313" key="5">
    <source>
        <dbReference type="EMBL" id="GLP98980.1"/>
    </source>
</evidence>
<accession>A0ABQ5TTA1</accession>
<dbReference type="RefSeq" id="WP_284722527.1">
    <property type="nucleotide sequence ID" value="NZ_BSND01000003.1"/>
</dbReference>
<gene>
    <name evidence="5" type="primary">ureD2</name>
    <name evidence="4" type="synonym">ureD</name>
    <name evidence="5" type="ORF">GCM10007891_08340</name>
</gene>
<comment type="subunit">
    <text evidence="4">UreD, UreF and UreG form a complex that acts as a GTP-hydrolysis-dependent molecular chaperone, activating the urease apoprotein by helping to assemble the nickel containing metallocenter of UreC. The UreE protein probably delivers the nickel.</text>
</comment>
<evidence type="ECO:0000256" key="2">
    <source>
        <dbReference type="ARBA" id="ARBA00022988"/>
    </source>
</evidence>
<organism evidence="5 6">
    <name type="scientific">Methylophaga thalassica</name>
    <dbReference type="NCBI Taxonomy" id="40223"/>
    <lineage>
        <taxon>Bacteria</taxon>
        <taxon>Pseudomonadati</taxon>
        <taxon>Pseudomonadota</taxon>
        <taxon>Gammaproteobacteria</taxon>
        <taxon>Thiotrichales</taxon>
        <taxon>Piscirickettsiaceae</taxon>
        <taxon>Methylophaga</taxon>
    </lineage>
</organism>
<keyword evidence="2 4" id="KW-0996">Nickel insertion</keyword>
<evidence type="ECO:0000256" key="3">
    <source>
        <dbReference type="ARBA" id="ARBA00023186"/>
    </source>
</evidence>
<dbReference type="Pfam" id="PF01774">
    <property type="entry name" value="UreD"/>
    <property type="match status" value="1"/>
</dbReference>
<comment type="caution">
    <text evidence="5">The sequence shown here is derived from an EMBL/GenBank/DDBJ whole genome shotgun (WGS) entry which is preliminary data.</text>
</comment>
<sequence>MTQLIDRTQLNTVMTGWDARLQLGFIERDGKTILAKKAHSGPLTIQKCLYPEGPTPAHVLVIHPPGGVAGGDRLALDFSLAKAAKSFITTPGATKWYKSAGREASQTLHIEQADHSLLEWFPQENIVFDGADVTLKTQVKLSQYAHFAGWDISCLGRQASGEQWRQGRYKQMLEISREERLLWQETAVFKPDSHVVTALAGLRGFPVFGSFVVTAGEVPDAVIEQCRQITLNSDAQYGVSALPEVFTARYIGRCAQEARQYFEQLWTCLRPWYANSQAIRPRIWAT</sequence>
<reference evidence="5" key="1">
    <citation type="journal article" date="2014" name="Int. J. Syst. Evol. Microbiol.">
        <title>Complete genome of a new Firmicutes species belonging to the dominant human colonic microbiota ('Ruminococcus bicirculans') reveals two chromosomes and a selective capacity to utilize plant glucans.</title>
        <authorList>
            <consortium name="NISC Comparative Sequencing Program"/>
            <person name="Wegmann U."/>
            <person name="Louis P."/>
            <person name="Goesmann A."/>
            <person name="Henrissat B."/>
            <person name="Duncan S.H."/>
            <person name="Flint H.J."/>
        </authorList>
    </citation>
    <scope>NUCLEOTIDE SEQUENCE</scope>
    <source>
        <strain evidence="5">NBRC 102424</strain>
    </source>
</reference>
<name>A0ABQ5TTA1_9GAMM</name>
<dbReference type="InterPro" id="IPR002669">
    <property type="entry name" value="UreD"/>
</dbReference>
<proteinExistence type="inferred from homology"/>
<dbReference type="HAMAP" id="MF_01384">
    <property type="entry name" value="UreD"/>
    <property type="match status" value="1"/>
</dbReference>
<keyword evidence="6" id="KW-1185">Reference proteome</keyword>
<evidence type="ECO:0000256" key="1">
    <source>
        <dbReference type="ARBA" id="ARBA00007177"/>
    </source>
</evidence>
<keyword evidence="3 4" id="KW-0143">Chaperone</keyword>
<dbReference type="PANTHER" id="PTHR33643">
    <property type="entry name" value="UREASE ACCESSORY PROTEIN D"/>
    <property type="match status" value="1"/>
</dbReference>
<dbReference type="Proteomes" id="UP001161423">
    <property type="component" value="Unassembled WGS sequence"/>
</dbReference>
<evidence type="ECO:0000256" key="4">
    <source>
        <dbReference type="HAMAP-Rule" id="MF_01384"/>
    </source>
</evidence>
<dbReference type="EMBL" id="BSND01000003">
    <property type="protein sequence ID" value="GLP98980.1"/>
    <property type="molecule type" value="Genomic_DNA"/>
</dbReference>
<dbReference type="PANTHER" id="PTHR33643:SF1">
    <property type="entry name" value="UREASE ACCESSORY PROTEIN D"/>
    <property type="match status" value="1"/>
</dbReference>
<comment type="similarity">
    <text evidence="1 4">Belongs to the UreD family.</text>
</comment>
<keyword evidence="4" id="KW-0963">Cytoplasm</keyword>
<protein>
    <recommendedName>
        <fullName evidence="4">Urease accessory protein UreD</fullName>
    </recommendedName>
</protein>